<organism evidence="1 2">
    <name type="scientific">Romanomermis culicivorax</name>
    <name type="common">Nematode worm</name>
    <dbReference type="NCBI Taxonomy" id="13658"/>
    <lineage>
        <taxon>Eukaryota</taxon>
        <taxon>Metazoa</taxon>
        <taxon>Ecdysozoa</taxon>
        <taxon>Nematoda</taxon>
        <taxon>Enoplea</taxon>
        <taxon>Dorylaimia</taxon>
        <taxon>Mermithida</taxon>
        <taxon>Mermithoidea</taxon>
        <taxon>Mermithidae</taxon>
        <taxon>Romanomermis</taxon>
    </lineage>
</organism>
<protein>
    <submittedName>
        <fullName evidence="2">Uncharacterized protein</fullName>
    </submittedName>
</protein>
<dbReference type="AlphaFoldDB" id="A0A915KZ38"/>
<reference evidence="2" key="1">
    <citation type="submission" date="2022-11" db="UniProtKB">
        <authorList>
            <consortium name="WormBaseParasite"/>
        </authorList>
    </citation>
    <scope>IDENTIFICATION</scope>
</reference>
<keyword evidence="1" id="KW-1185">Reference proteome</keyword>
<proteinExistence type="predicted"/>
<name>A0A915KZ38_ROMCU</name>
<evidence type="ECO:0000313" key="2">
    <source>
        <dbReference type="WBParaSite" id="nRc.2.0.1.t42767-RA"/>
    </source>
</evidence>
<evidence type="ECO:0000313" key="1">
    <source>
        <dbReference type="Proteomes" id="UP000887565"/>
    </source>
</evidence>
<dbReference type="Proteomes" id="UP000887565">
    <property type="component" value="Unplaced"/>
</dbReference>
<sequence length="78" mass="9009">MKANGAACNLTLVANNNLNGRAAWWEATSGQNSGSRRGTQLVYKKRTTIIIIERDQRMCTDVHYIWMFCCLYYPSRYL</sequence>
<accession>A0A915KZ38</accession>
<dbReference type="WBParaSite" id="nRc.2.0.1.t42767-RA">
    <property type="protein sequence ID" value="nRc.2.0.1.t42767-RA"/>
    <property type="gene ID" value="nRc.2.0.1.g42767"/>
</dbReference>